<keyword evidence="3" id="KW-1185">Reference proteome</keyword>
<protein>
    <submittedName>
        <fullName evidence="2">Uncharacterized protein</fullName>
    </submittedName>
</protein>
<dbReference type="Proteomes" id="UP000226031">
    <property type="component" value="Unassembled WGS sequence"/>
</dbReference>
<proteinExistence type="predicted"/>
<organism evidence="2 3">
    <name type="scientific">[Emmonsia] crescens</name>
    <dbReference type="NCBI Taxonomy" id="73230"/>
    <lineage>
        <taxon>Eukaryota</taxon>
        <taxon>Fungi</taxon>
        <taxon>Dikarya</taxon>
        <taxon>Ascomycota</taxon>
        <taxon>Pezizomycotina</taxon>
        <taxon>Eurotiomycetes</taxon>
        <taxon>Eurotiomycetidae</taxon>
        <taxon>Onygenales</taxon>
        <taxon>Ajellomycetaceae</taxon>
        <taxon>Emergomyces</taxon>
    </lineage>
</organism>
<gene>
    <name evidence="2" type="ORF">GX50_01172</name>
</gene>
<dbReference type="AlphaFoldDB" id="A0A2B7ZSM4"/>
<feature type="compositionally biased region" description="Basic and acidic residues" evidence="1">
    <location>
        <begin position="50"/>
        <end position="65"/>
    </location>
</feature>
<accession>A0A2B7ZSM4</accession>
<sequence>MESPSDERLPPSQSFPACDACHSRKKQSMRKLPGPKDLLHPPSEQEASAEEGHSPNREDKQRKPVEPGSCYYPTSA</sequence>
<evidence type="ECO:0000313" key="3">
    <source>
        <dbReference type="Proteomes" id="UP000226031"/>
    </source>
</evidence>
<dbReference type="EMBL" id="PDND01000013">
    <property type="protein sequence ID" value="PGH36002.1"/>
    <property type="molecule type" value="Genomic_DNA"/>
</dbReference>
<evidence type="ECO:0000313" key="2">
    <source>
        <dbReference type="EMBL" id="PGH36002.1"/>
    </source>
</evidence>
<evidence type="ECO:0000256" key="1">
    <source>
        <dbReference type="SAM" id="MobiDB-lite"/>
    </source>
</evidence>
<name>A0A2B7ZSM4_9EURO</name>
<feature type="region of interest" description="Disordered" evidence="1">
    <location>
        <begin position="1"/>
        <end position="76"/>
    </location>
</feature>
<reference evidence="2 3" key="1">
    <citation type="submission" date="2017-10" db="EMBL/GenBank/DDBJ databases">
        <title>Comparative genomics in systemic dimorphic fungi from Ajellomycetaceae.</title>
        <authorList>
            <person name="Munoz J.F."/>
            <person name="Mcewen J.G."/>
            <person name="Clay O.K."/>
            <person name="Cuomo C.A."/>
        </authorList>
    </citation>
    <scope>NUCLEOTIDE SEQUENCE [LARGE SCALE GENOMIC DNA]</scope>
    <source>
        <strain evidence="2 3">UAMH4076</strain>
    </source>
</reference>
<comment type="caution">
    <text evidence="2">The sequence shown here is derived from an EMBL/GenBank/DDBJ whole genome shotgun (WGS) entry which is preliminary data.</text>
</comment>